<evidence type="ECO:0000256" key="1">
    <source>
        <dbReference type="SAM" id="MobiDB-lite"/>
    </source>
</evidence>
<evidence type="ECO:0000313" key="3">
    <source>
        <dbReference type="Proteomes" id="UP000499080"/>
    </source>
</evidence>
<organism evidence="2 3">
    <name type="scientific">Araneus ventricosus</name>
    <name type="common">Orbweaver spider</name>
    <name type="synonym">Epeira ventricosa</name>
    <dbReference type="NCBI Taxonomy" id="182803"/>
    <lineage>
        <taxon>Eukaryota</taxon>
        <taxon>Metazoa</taxon>
        <taxon>Ecdysozoa</taxon>
        <taxon>Arthropoda</taxon>
        <taxon>Chelicerata</taxon>
        <taxon>Arachnida</taxon>
        <taxon>Araneae</taxon>
        <taxon>Araneomorphae</taxon>
        <taxon>Entelegynae</taxon>
        <taxon>Araneoidea</taxon>
        <taxon>Araneidae</taxon>
        <taxon>Araneus</taxon>
    </lineage>
</organism>
<dbReference type="AlphaFoldDB" id="A0A4Y2P5I9"/>
<accession>A0A4Y2P5I9</accession>
<evidence type="ECO:0000313" key="2">
    <source>
        <dbReference type="EMBL" id="GBN46313.1"/>
    </source>
</evidence>
<name>A0A4Y2P5I9_ARAVE</name>
<sequence>MKVRQNGTVLRNFNSTIIIWLSVQDHLNRFEHPGQDYLEPHQNPSEAVNGSKISLNSDKGRSEGSFFKGGEVQRSPGDKRGRGSTFRCTAHFPALREGYREGKCPPRLGESNLSRFLPKTPGFKGLEEKSRLCIKELRWVAGQYMPHNTLTHALKKIRHAQKQRRRHPPVPRAVLVNPTLDRVHDLSSEEVINSTLLSYLERENLSIYIQRLFIPVSPMDCTL</sequence>
<keyword evidence="3" id="KW-1185">Reference proteome</keyword>
<protein>
    <submittedName>
        <fullName evidence="2">Uncharacterized protein</fullName>
    </submittedName>
</protein>
<dbReference type="Proteomes" id="UP000499080">
    <property type="component" value="Unassembled WGS sequence"/>
</dbReference>
<dbReference type="EMBL" id="BGPR01010467">
    <property type="protein sequence ID" value="GBN46313.1"/>
    <property type="molecule type" value="Genomic_DNA"/>
</dbReference>
<reference evidence="2 3" key="1">
    <citation type="journal article" date="2019" name="Sci. Rep.">
        <title>Orb-weaving spider Araneus ventricosus genome elucidates the spidroin gene catalogue.</title>
        <authorList>
            <person name="Kono N."/>
            <person name="Nakamura H."/>
            <person name="Ohtoshi R."/>
            <person name="Moran D.A.P."/>
            <person name="Shinohara A."/>
            <person name="Yoshida Y."/>
            <person name="Fujiwara M."/>
            <person name="Mori M."/>
            <person name="Tomita M."/>
            <person name="Arakawa K."/>
        </authorList>
    </citation>
    <scope>NUCLEOTIDE SEQUENCE [LARGE SCALE GENOMIC DNA]</scope>
</reference>
<feature type="region of interest" description="Disordered" evidence="1">
    <location>
        <begin position="32"/>
        <end position="85"/>
    </location>
</feature>
<gene>
    <name evidence="2" type="ORF">AVEN_262267_1</name>
</gene>
<feature type="compositionally biased region" description="Polar residues" evidence="1">
    <location>
        <begin position="42"/>
        <end position="57"/>
    </location>
</feature>
<comment type="caution">
    <text evidence="2">The sequence shown here is derived from an EMBL/GenBank/DDBJ whole genome shotgun (WGS) entry which is preliminary data.</text>
</comment>
<proteinExistence type="predicted"/>